<evidence type="ECO:0000256" key="1">
    <source>
        <dbReference type="ARBA" id="ARBA00022490"/>
    </source>
</evidence>
<proteinExistence type="inferred from homology"/>
<dbReference type="Pfam" id="PF01728">
    <property type="entry name" value="FtsJ"/>
    <property type="match status" value="1"/>
</dbReference>
<keyword evidence="10" id="KW-1185">Reference proteome</keyword>
<feature type="binding site" evidence="8">
    <location>
        <position position="141"/>
    </location>
    <ligand>
        <name>S-adenosyl-L-methionine</name>
        <dbReference type="ChEBI" id="CHEBI:59789"/>
    </ligand>
</feature>
<dbReference type="FunFam" id="3.40.50.150:FF:000220">
    <property type="entry name" value="CAMK protein kinase"/>
    <property type="match status" value="1"/>
</dbReference>
<evidence type="ECO:0000313" key="9">
    <source>
        <dbReference type="EMBL" id="VDO59460.1"/>
    </source>
</evidence>
<accession>A0A183LJE2</accession>
<dbReference type="STRING" id="48269.A0A183LJE2"/>
<keyword evidence="2" id="KW-0698">rRNA processing</keyword>
<evidence type="ECO:0000256" key="8">
    <source>
        <dbReference type="HAMAP-Rule" id="MF_03162"/>
    </source>
</evidence>
<comment type="subcellular location">
    <subcellularLocation>
        <location evidence="8">Cytoplasm</location>
    </subcellularLocation>
</comment>
<keyword evidence="1 8" id="KW-0963">Cytoplasm</keyword>
<name>A0A183LJE2_9TREM</name>
<feature type="binding site" evidence="8">
    <location>
        <position position="100"/>
    </location>
    <ligand>
        <name>S-adenosyl-L-methionine</name>
        <dbReference type="ChEBI" id="CHEBI:59789"/>
    </ligand>
</feature>
<dbReference type="HAMAP" id="MF_03162">
    <property type="entry name" value="RNA_methyltr_E_TRM7"/>
    <property type="match status" value="1"/>
</dbReference>
<dbReference type="GO" id="GO:0006364">
    <property type="term" value="P:rRNA processing"/>
    <property type="evidence" value="ECO:0007669"/>
    <property type="project" value="UniProtKB-KW"/>
</dbReference>
<sequence>MGKSSRDKRDIYYRLAKEEGWRARSAYKLLQIDDEYGIFSSDQSSNCHLFCFPPSTENAPLERVVDLCAAPGSWSQVLSKRLWESKSPKDKKSVKIVAVDLQAMAPIPGVIQIQGDITSQDTAQQIIKHFDGKLAQLVVCDGAPDVTGLHDLDEYVQSHLILAAITICSRVLELGGTFVAKVFRGRDSGLLGSQLRLLFSGDVSFAKPRASRNSSLESFVVCRGFMGPRLRTDLKPSTSFENHSSNDSLLLLWYDKDNFEDVNSSQQALLPFIACGDLRGFDPDVTYTLDPDHIVKPPVQVPVDPAYSEVCRFSRLNQSNTSKFQSLEKNNEIDNNDDISRFTELMEKLSFDPREDHL</sequence>
<organism evidence="9 10">
    <name type="scientific">Schistosoma margrebowiei</name>
    <dbReference type="NCBI Taxonomy" id="48269"/>
    <lineage>
        <taxon>Eukaryota</taxon>
        <taxon>Metazoa</taxon>
        <taxon>Spiralia</taxon>
        <taxon>Lophotrochozoa</taxon>
        <taxon>Platyhelminthes</taxon>
        <taxon>Trematoda</taxon>
        <taxon>Digenea</taxon>
        <taxon>Strigeidida</taxon>
        <taxon>Schistosomatoidea</taxon>
        <taxon>Schistosomatidae</taxon>
        <taxon>Schistosoma</taxon>
    </lineage>
</organism>
<evidence type="ECO:0000256" key="7">
    <source>
        <dbReference type="ARBA" id="ARBA00048902"/>
    </source>
</evidence>
<feature type="binding site" evidence="8">
    <location>
        <position position="74"/>
    </location>
    <ligand>
        <name>S-adenosyl-L-methionine</name>
        <dbReference type="ChEBI" id="CHEBI:59789"/>
    </ligand>
</feature>
<dbReference type="InterPro" id="IPR028590">
    <property type="entry name" value="RNA_methyltr_E_TRM7"/>
</dbReference>
<dbReference type="EC" id="2.1.1.205" evidence="8"/>
<dbReference type="InterPro" id="IPR029063">
    <property type="entry name" value="SAM-dependent_MTases_sf"/>
</dbReference>
<dbReference type="InterPro" id="IPR015507">
    <property type="entry name" value="rRNA-MeTfrase_E"/>
</dbReference>
<evidence type="ECO:0000256" key="4">
    <source>
        <dbReference type="ARBA" id="ARBA00022679"/>
    </source>
</evidence>
<evidence type="ECO:0000256" key="6">
    <source>
        <dbReference type="ARBA" id="ARBA00022694"/>
    </source>
</evidence>
<evidence type="ECO:0000256" key="2">
    <source>
        <dbReference type="ARBA" id="ARBA00022552"/>
    </source>
</evidence>
<dbReference type="SUPFAM" id="SSF53335">
    <property type="entry name" value="S-adenosyl-L-methionine-dependent methyltransferases"/>
    <property type="match status" value="1"/>
</dbReference>
<dbReference type="EMBL" id="UZAI01001182">
    <property type="protein sequence ID" value="VDO59460.1"/>
    <property type="molecule type" value="Genomic_DNA"/>
</dbReference>
<dbReference type="GO" id="GO:0002128">
    <property type="term" value="P:tRNA nucleoside ribose methylation"/>
    <property type="evidence" value="ECO:0007669"/>
    <property type="project" value="UniProtKB-UniRule"/>
</dbReference>
<comment type="function">
    <text evidence="8">Methylates the 2'-O-ribose of nucleotides at positions 32 and 34 of the tRNA anticodon loop of substrate tRNAs.</text>
</comment>
<dbReference type="PANTHER" id="PTHR10920">
    <property type="entry name" value="RIBOSOMAL RNA METHYLTRANSFERASE"/>
    <property type="match status" value="1"/>
</dbReference>
<gene>
    <name evidence="9" type="ORF">SMRZ_LOCUS3915</name>
</gene>
<dbReference type="PANTHER" id="PTHR10920:SF12">
    <property type="entry name" value="TRNA (CYTIDINE(32)_GUANOSINE(34)-2'-O)-METHYLTRANSFERASE-RELATED"/>
    <property type="match status" value="1"/>
</dbReference>
<dbReference type="Proteomes" id="UP000277204">
    <property type="component" value="Unassembled WGS sequence"/>
</dbReference>
<evidence type="ECO:0000256" key="5">
    <source>
        <dbReference type="ARBA" id="ARBA00022691"/>
    </source>
</evidence>
<dbReference type="GO" id="GO:0005737">
    <property type="term" value="C:cytoplasm"/>
    <property type="evidence" value="ECO:0007669"/>
    <property type="project" value="UniProtKB-SubCell"/>
</dbReference>
<protein>
    <recommendedName>
        <fullName evidence="8">Putative tRNA (cytidine(32)/guanosine(34)-2'-O)-methyltransferase</fullName>
        <ecNumber evidence="8">2.1.1.205</ecNumber>
    </recommendedName>
    <alternativeName>
        <fullName evidence="8">2'-O-ribose RNA methyltransferase TRM7 homolog</fullName>
    </alternativeName>
</protein>
<dbReference type="AlphaFoldDB" id="A0A183LJE2"/>
<dbReference type="GO" id="GO:0106340">
    <property type="term" value="F:tRNA (guanosine(34)-2'-O)-methyltransferase activity"/>
    <property type="evidence" value="ECO:0007669"/>
    <property type="project" value="UniProtKB-ARBA"/>
</dbReference>
<evidence type="ECO:0000256" key="3">
    <source>
        <dbReference type="ARBA" id="ARBA00022603"/>
    </source>
</evidence>
<dbReference type="InterPro" id="IPR050082">
    <property type="entry name" value="RNA_methyltr_RlmE"/>
</dbReference>
<dbReference type="HAMAP" id="MF_01547">
    <property type="entry name" value="RNA_methyltr_E"/>
    <property type="match status" value="1"/>
</dbReference>
<dbReference type="InterPro" id="IPR002877">
    <property type="entry name" value="RNA_MeTrfase_FtsJ_dom"/>
</dbReference>
<comment type="similarity">
    <text evidence="8">Belongs to the class I-like SAM-binding methyltransferase superfamily. RNA methyltransferase RlmE family. TRM7 subfamily.</text>
</comment>
<dbReference type="Gene3D" id="3.40.50.150">
    <property type="entry name" value="Vaccinia Virus protein VP39"/>
    <property type="match status" value="1"/>
</dbReference>
<feature type="active site" description="Proton acceptor" evidence="8">
    <location>
        <position position="181"/>
    </location>
</feature>
<keyword evidence="4 8" id="KW-0808">Transferase</keyword>
<evidence type="ECO:0000313" key="10">
    <source>
        <dbReference type="Proteomes" id="UP000277204"/>
    </source>
</evidence>
<feature type="binding site" evidence="8">
    <location>
        <position position="72"/>
    </location>
    <ligand>
        <name>S-adenosyl-L-methionine</name>
        <dbReference type="ChEBI" id="CHEBI:59789"/>
    </ligand>
</feature>
<keyword evidence="5 8" id="KW-0949">S-adenosyl-L-methionine</keyword>
<keyword evidence="6 8" id="KW-0819">tRNA processing</keyword>
<reference evidence="9 10" key="1">
    <citation type="submission" date="2018-11" db="EMBL/GenBank/DDBJ databases">
        <authorList>
            <consortium name="Pathogen Informatics"/>
        </authorList>
    </citation>
    <scope>NUCLEOTIDE SEQUENCE [LARGE SCALE GENOMIC DNA]</scope>
    <source>
        <strain evidence="9 10">Zambia</strain>
    </source>
</reference>
<feature type="binding site" evidence="8">
    <location>
        <position position="116"/>
    </location>
    <ligand>
        <name>S-adenosyl-L-methionine</name>
        <dbReference type="ChEBI" id="CHEBI:59789"/>
    </ligand>
</feature>
<comment type="catalytic activity">
    <reaction evidence="7 8">
        <text>cytidine(32)/guanosine(34) in tRNA + 2 S-adenosyl-L-methionine = 2'-O-methylcytidine(32)/2'-O-methylguanosine(34) in tRNA + 2 S-adenosyl-L-homocysteine + 2 H(+)</text>
        <dbReference type="Rhea" id="RHEA:42396"/>
        <dbReference type="Rhea" id="RHEA-COMP:10246"/>
        <dbReference type="Rhea" id="RHEA-COMP:10247"/>
        <dbReference type="ChEBI" id="CHEBI:15378"/>
        <dbReference type="ChEBI" id="CHEBI:57856"/>
        <dbReference type="ChEBI" id="CHEBI:59789"/>
        <dbReference type="ChEBI" id="CHEBI:74269"/>
        <dbReference type="ChEBI" id="CHEBI:74445"/>
        <dbReference type="ChEBI" id="CHEBI:74495"/>
        <dbReference type="ChEBI" id="CHEBI:82748"/>
        <dbReference type="EC" id="2.1.1.205"/>
    </reaction>
</comment>
<keyword evidence="3 8" id="KW-0489">Methyltransferase</keyword>
<dbReference type="GO" id="GO:0002181">
    <property type="term" value="P:cytoplasmic translation"/>
    <property type="evidence" value="ECO:0007669"/>
    <property type="project" value="UniProtKB-UniRule"/>
</dbReference>